<keyword evidence="7 9" id="KW-0408">Iron</keyword>
<comment type="cofactor">
    <cofactor evidence="1 9">
        <name>heme</name>
        <dbReference type="ChEBI" id="CHEBI:30413"/>
    </cofactor>
</comment>
<evidence type="ECO:0000256" key="7">
    <source>
        <dbReference type="ARBA" id="ARBA00023004"/>
    </source>
</evidence>
<keyword evidence="4 9" id="KW-0349">Heme</keyword>
<evidence type="ECO:0000256" key="4">
    <source>
        <dbReference type="ARBA" id="ARBA00022617"/>
    </source>
</evidence>
<evidence type="ECO:0000256" key="1">
    <source>
        <dbReference type="ARBA" id="ARBA00001971"/>
    </source>
</evidence>
<dbReference type="InterPro" id="IPR001128">
    <property type="entry name" value="Cyt_P450"/>
</dbReference>
<dbReference type="InterPro" id="IPR036396">
    <property type="entry name" value="Cyt_P450_sf"/>
</dbReference>
<evidence type="ECO:0000256" key="5">
    <source>
        <dbReference type="ARBA" id="ARBA00022723"/>
    </source>
</evidence>
<dbReference type="SUPFAM" id="SSF48264">
    <property type="entry name" value="Cytochrome P450"/>
    <property type="match status" value="1"/>
</dbReference>
<dbReference type="Gene3D" id="1.10.630.10">
    <property type="entry name" value="Cytochrome P450"/>
    <property type="match status" value="1"/>
</dbReference>
<dbReference type="STRING" id="1330018.A0A167QGJ4"/>
<dbReference type="PANTHER" id="PTHR46300">
    <property type="entry name" value="P450, PUTATIVE (EUROFUNG)-RELATED-RELATED"/>
    <property type="match status" value="1"/>
</dbReference>
<dbReference type="InterPro" id="IPR050364">
    <property type="entry name" value="Cytochrome_P450_fung"/>
</dbReference>
<accession>A0A167QGJ4</accession>
<dbReference type="Pfam" id="PF00067">
    <property type="entry name" value="p450"/>
    <property type="match status" value="1"/>
</dbReference>
<name>A0A167QGJ4_CALVF</name>
<evidence type="ECO:0000256" key="2">
    <source>
        <dbReference type="ARBA" id="ARBA00005179"/>
    </source>
</evidence>
<protein>
    <submittedName>
        <fullName evidence="12">Cytochrome P450</fullName>
    </submittedName>
</protein>
<dbReference type="PRINTS" id="PR00463">
    <property type="entry name" value="EP450I"/>
</dbReference>
<dbReference type="EMBL" id="KV417271">
    <property type="protein sequence ID" value="KZO99739.1"/>
    <property type="molecule type" value="Genomic_DNA"/>
</dbReference>
<dbReference type="GO" id="GO:0005506">
    <property type="term" value="F:iron ion binding"/>
    <property type="evidence" value="ECO:0007669"/>
    <property type="project" value="InterPro"/>
</dbReference>
<feature type="chain" id="PRO_5007891546" evidence="11">
    <location>
        <begin position="18"/>
        <end position="505"/>
    </location>
</feature>
<evidence type="ECO:0000256" key="10">
    <source>
        <dbReference type="RuleBase" id="RU000461"/>
    </source>
</evidence>
<evidence type="ECO:0000256" key="3">
    <source>
        <dbReference type="ARBA" id="ARBA00010617"/>
    </source>
</evidence>
<evidence type="ECO:0000256" key="8">
    <source>
        <dbReference type="ARBA" id="ARBA00023033"/>
    </source>
</evidence>
<feature type="signal peptide" evidence="11">
    <location>
        <begin position="1"/>
        <end position="17"/>
    </location>
</feature>
<gene>
    <name evidence="12" type="ORF">CALVIDRAFT_595832</name>
</gene>
<evidence type="ECO:0000256" key="6">
    <source>
        <dbReference type="ARBA" id="ARBA00023002"/>
    </source>
</evidence>
<keyword evidence="5 9" id="KW-0479">Metal-binding</keyword>
<comment type="pathway">
    <text evidence="2">Secondary metabolite biosynthesis.</text>
</comment>
<dbReference type="PANTHER" id="PTHR46300:SF7">
    <property type="entry name" value="P450, PUTATIVE (EUROFUNG)-RELATED"/>
    <property type="match status" value="1"/>
</dbReference>
<dbReference type="PROSITE" id="PS00086">
    <property type="entry name" value="CYTOCHROME_P450"/>
    <property type="match status" value="1"/>
</dbReference>
<dbReference type="GO" id="GO:0016705">
    <property type="term" value="F:oxidoreductase activity, acting on paired donors, with incorporation or reduction of molecular oxygen"/>
    <property type="evidence" value="ECO:0007669"/>
    <property type="project" value="InterPro"/>
</dbReference>
<organism evidence="12 13">
    <name type="scientific">Calocera viscosa (strain TUFC12733)</name>
    <dbReference type="NCBI Taxonomy" id="1330018"/>
    <lineage>
        <taxon>Eukaryota</taxon>
        <taxon>Fungi</taxon>
        <taxon>Dikarya</taxon>
        <taxon>Basidiomycota</taxon>
        <taxon>Agaricomycotina</taxon>
        <taxon>Dacrymycetes</taxon>
        <taxon>Dacrymycetales</taxon>
        <taxon>Dacrymycetaceae</taxon>
        <taxon>Calocera</taxon>
    </lineage>
</organism>
<dbReference type="PRINTS" id="PR00385">
    <property type="entry name" value="P450"/>
</dbReference>
<evidence type="ECO:0000256" key="9">
    <source>
        <dbReference type="PIRSR" id="PIRSR602401-1"/>
    </source>
</evidence>
<keyword evidence="8 10" id="KW-0503">Monooxygenase</keyword>
<sequence length="505" mass="56975">MLSLVGALVVLVLAVAGVHDVYRKRTSRLPPGPTGLPLLGNILQLPSQFLWYKLHAWSKQYGPIYTIWMMGTPIVILDGIKVAADVLDRMSGATSDRPYIIKGEFFRIENVIANMNRTLDWRGQRRSIHANLNIRATTRFNHVQAYDAAYLTLGLLQHPEKPFDEHVHRFAGSVIFRCAYGGEVFPLLGMDPSRYIEKLHKQLLHSMAPQNSIVDMLPFLKPLIQRVKWLRREADEWYESTDQEGNRLYDGAVPTEGWNTIVQDLNANMKKYGVTKHGAVWTTMTLYMAGQETTSTALRALALGILHNPDVMRAAQAQLDAVCGQRAPAFEDREKLPYIDALVKEIVRWKPGVPMGLLHAASEDFDYQGYVIPKGTNLIDNIWGQTRDTSVYQNPEEFDPTRFLDGSGNLLPVTPDTRLDLLGFGHGRRICPGKDFAVNGIFIACAYLLWAFRLEWPIDPQGKAVMCGVDEMEDHSFVATPRPFAFVLKPRQEGLEESLRAAMKE</sequence>
<reference evidence="12 13" key="1">
    <citation type="journal article" date="2016" name="Mol. Biol. Evol.">
        <title>Comparative Genomics of Early-Diverging Mushroom-Forming Fungi Provides Insights into the Origins of Lignocellulose Decay Capabilities.</title>
        <authorList>
            <person name="Nagy L.G."/>
            <person name="Riley R."/>
            <person name="Tritt A."/>
            <person name="Adam C."/>
            <person name="Daum C."/>
            <person name="Floudas D."/>
            <person name="Sun H."/>
            <person name="Yadav J.S."/>
            <person name="Pangilinan J."/>
            <person name="Larsson K.H."/>
            <person name="Matsuura K."/>
            <person name="Barry K."/>
            <person name="Labutti K."/>
            <person name="Kuo R."/>
            <person name="Ohm R.A."/>
            <person name="Bhattacharya S.S."/>
            <person name="Shirouzu T."/>
            <person name="Yoshinaga Y."/>
            <person name="Martin F.M."/>
            <person name="Grigoriev I.V."/>
            <person name="Hibbett D.S."/>
        </authorList>
    </citation>
    <scope>NUCLEOTIDE SEQUENCE [LARGE SCALE GENOMIC DNA]</scope>
    <source>
        <strain evidence="12 13">TUFC12733</strain>
    </source>
</reference>
<evidence type="ECO:0000313" key="13">
    <source>
        <dbReference type="Proteomes" id="UP000076738"/>
    </source>
</evidence>
<dbReference type="GO" id="GO:0004497">
    <property type="term" value="F:monooxygenase activity"/>
    <property type="evidence" value="ECO:0007669"/>
    <property type="project" value="UniProtKB-KW"/>
</dbReference>
<dbReference type="GO" id="GO:0020037">
    <property type="term" value="F:heme binding"/>
    <property type="evidence" value="ECO:0007669"/>
    <property type="project" value="InterPro"/>
</dbReference>
<dbReference type="InterPro" id="IPR002401">
    <property type="entry name" value="Cyt_P450_E_grp-I"/>
</dbReference>
<feature type="binding site" description="axial binding residue" evidence="9">
    <location>
        <position position="431"/>
    </location>
    <ligand>
        <name>heme</name>
        <dbReference type="ChEBI" id="CHEBI:30413"/>
    </ligand>
    <ligandPart>
        <name>Fe</name>
        <dbReference type="ChEBI" id="CHEBI:18248"/>
    </ligandPart>
</feature>
<keyword evidence="13" id="KW-1185">Reference proteome</keyword>
<evidence type="ECO:0000256" key="11">
    <source>
        <dbReference type="SAM" id="SignalP"/>
    </source>
</evidence>
<evidence type="ECO:0000313" key="12">
    <source>
        <dbReference type="EMBL" id="KZO99739.1"/>
    </source>
</evidence>
<dbReference type="AlphaFoldDB" id="A0A167QGJ4"/>
<dbReference type="InterPro" id="IPR017972">
    <property type="entry name" value="Cyt_P450_CS"/>
</dbReference>
<dbReference type="OrthoDB" id="1470350at2759"/>
<keyword evidence="11" id="KW-0732">Signal</keyword>
<comment type="similarity">
    <text evidence="3 10">Belongs to the cytochrome P450 family.</text>
</comment>
<keyword evidence="6 10" id="KW-0560">Oxidoreductase</keyword>
<dbReference type="Proteomes" id="UP000076738">
    <property type="component" value="Unassembled WGS sequence"/>
</dbReference>
<proteinExistence type="inferred from homology"/>